<name>A0A1D3L1N8_9EURY</name>
<keyword evidence="3" id="KW-1185">Reference proteome</keyword>
<dbReference type="KEGG" id="mcub:MCBB_0957"/>
<evidence type="ECO:0000256" key="1">
    <source>
        <dbReference type="HAMAP-Rule" id="MF_00763"/>
    </source>
</evidence>
<evidence type="ECO:0000313" key="3">
    <source>
        <dbReference type="Proteomes" id="UP000094707"/>
    </source>
</evidence>
<organism evidence="2 3">
    <name type="scientific">Methanobacterium congolense</name>
    <dbReference type="NCBI Taxonomy" id="118062"/>
    <lineage>
        <taxon>Archaea</taxon>
        <taxon>Methanobacteriati</taxon>
        <taxon>Methanobacteriota</taxon>
        <taxon>Methanomada group</taxon>
        <taxon>Methanobacteria</taxon>
        <taxon>Methanobacteriales</taxon>
        <taxon>Methanobacteriaceae</taxon>
        <taxon>Methanobacterium</taxon>
    </lineage>
</organism>
<dbReference type="GeneID" id="30411804"/>
<gene>
    <name evidence="2" type="ORF">MCBB_0957</name>
</gene>
<dbReference type="Pfam" id="PF09888">
    <property type="entry name" value="DUF2115"/>
    <property type="match status" value="1"/>
</dbReference>
<protein>
    <recommendedName>
        <fullName evidence="1">UPF0305 protein MCBB_0957</fullName>
    </recommendedName>
</protein>
<dbReference type="EMBL" id="LT607756">
    <property type="protein sequence ID" value="SCG85517.1"/>
    <property type="molecule type" value="Genomic_DNA"/>
</dbReference>
<dbReference type="InterPro" id="IPR019215">
    <property type="entry name" value="DUF2115"/>
</dbReference>
<dbReference type="Proteomes" id="UP000094707">
    <property type="component" value="Chromosome I"/>
</dbReference>
<dbReference type="STRING" id="118062.MCBB_0957"/>
<accession>A0A1D3L1N8</accession>
<evidence type="ECO:0000313" key="2">
    <source>
        <dbReference type="EMBL" id="SCG85517.1"/>
    </source>
</evidence>
<reference evidence="2 3" key="1">
    <citation type="submission" date="2016-08" db="EMBL/GenBank/DDBJ databases">
        <authorList>
            <person name="Seilhamer J.J."/>
        </authorList>
    </citation>
    <scope>NUCLEOTIDE SEQUENCE [LARGE SCALE GENOMIC DNA]</scope>
    <source>
        <strain evidence="2">Buetzberg</strain>
    </source>
</reference>
<comment type="similarity">
    <text evidence="1">Belongs to the UPF0305 family.</text>
</comment>
<dbReference type="HAMAP" id="MF_00763">
    <property type="entry name" value="UPF0305"/>
    <property type="match status" value="1"/>
</dbReference>
<dbReference type="OrthoDB" id="81482at2157"/>
<dbReference type="AlphaFoldDB" id="A0A1D3L1N8"/>
<dbReference type="PATRIC" id="fig|129848.4.peg.962"/>
<proteinExistence type="inferred from homology"/>
<sequence length="175" mass="19861">MIPTDPIHELNQNELMQILKKEASNVGIMDIMKASTFISEDAKYVPGSYRKEYLNSYTEAFITKLKVLKDDKKDYTEQVDSKKLQEAVNLLNEQEIQVEAGEGFDPNFFRIYKIISIYTTFILAESVHPPGTPFPGGFNVKYENGTYLCPVKENQKDNPGAVCGFCIAEQDPDFL</sequence>
<dbReference type="RefSeq" id="WP_071906669.1">
    <property type="nucleotide sequence ID" value="NZ_LT607756.1"/>
</dbReference>